<dbReference type="PROSITE" id="PS50968">
    <property type="entry name" value="BIOTINYL_LIPOYL"/>
    <property type="match status" value="1"/>
</dbReference>
<dbReference type="PROSITE" id="PS51826">
    <property type="entry name" value="PSBD"/>
    <property type="match status" value="1"/>
</dbReference>
<sequence>MHQDIVIPEVGESVREAVLAEWFVKAGEHVTKGTVLFVLETDKVTLEVPAEADGVVEILVPAGETVSVGAVVGRLHTEPAAKTPAPEPREKPPLPEMPRDVATTRQAPVAARKAVAKGAAPPPETAPAAAALKRPEETGPLPSAPDSFPSASKLAAQLGVDLADVKGTGPDGRITRGDVLLFWESQGRVAPSVPMGFPAALKGAEPLGEAAKAPAAAPPHRPPAAEAALAAAAPAAEAAPEERRKPMSPIRKRIAERLLQAKHATAMLTTFNEVDMSRVMEFRRRFKEAFKEKYGVSLGFMSFFVKACVQALQEIPEVNAFIDGEDIVYHTHVHMGIAVGAERGLVVPVIRYADRLGFAEIEKAIDDFVQKIRENRLKLSDLEGGTFTISNGGVYGSLLSTPILNPPQSAILGLHKIEDRPIALGGQVVIRPMMYVALSYDHRIIDGREAVTFLRRIKECIEDPERLLVGI</sequence>
<dbReference type="PANTHER" id="PTHR43416:SF5">
    <property type="entry name" value="DIHYDROLIPOYLLYSINE-RESIDUE SUCCINYLTRANSFERASE COMPONENT OF 2-OXOGLUTARATE DEHYDROGENASE COMPLEX, MITOCHONDRIAL"/>
    <property type="match status" value="1"/>
</dbReference>
<dbReference type="GO" id="GO:0045252">
    <property type="term" value="C:oxoglutarate dehydrogenase complex"/>
    <property type="evidence" value="ECO:0007669"/>
    <property type="project" value="UniProtKB-UniRule"/>
</dbReference>
<comment type="catalytic activity">
    <reaction evidence="10 11">
        <text>N(6)-[(R)-dihydrolipoyl]-L-lysyl-[protein] + succinyl-CoA = N(6)-[(R)-S(8)-succinyldihydrolipoyl]-L-lysyl-[protein] + CoA</text>
        <dbReference type="Rhea" id="RHEA:15213"/>
        <dbReference type="Rhea" id="RHEA-COMP:10475"/>
        <dbReference type="Rhea" id="RHEA-COMP:20092"/>
        <dbReference type="ChEBI" id="CHEBI:57287"/>
        <dbReference type="ChEBI" id="CHEBI:57292"/>
        <dbReference type="ChEBI" id="CHEBI:83100"/>
        <dbReference type="ChEBI" id="CHEBI:83120"/>
        <dbReference type="EC" id="2.3.1.61"/>
    </reaction>
</comment>
<feature type="domain" description="Peripheral subunit-binding (PSBD)" evidence="14">
    <location>
        <begin position="146"/>
        <end position="183"/>
    </location>
</feature>
<dbReference type="InterPro" id="IPR050537">
    <property type="entry name" value="2-oxoacid_dehydrogenase"/>
</dbReference>
<feature type="region of interest" description="Disordered" evidence="12">
    <location>
        <begin position="77"/>
        <end position="99"/>
    </location>
</feature>
<evidence type="ECO:0000256" key="10">
    <source>
        <dbReference type="ARBA" id="ARBA00052761"/>
    </source>
</evidence>
<evidence type="ECO:0000256" key="5">
    <source>
        <dbReference type="ARBA" id="ARBA00019511"/>
    </source>
</evidence>
<dbReference type="InterPro" id="IPR003016">
    <property type="entry name" value="2-oxoA_DH_lipoyl-BS"/>
</dbReference>
<comment type="pathway">
    <text evidence="2 11">Amino-acid degradation; L-lysine degradation via saccharopine pathway; glutaryl-CoA from L-lysine: step 6/6.</text>
</comment>
<dbReference type="InterPro" id="IPR023213">
    <property type="entry name" value="CAT-like_dom_sf"/>
</dbReference>
<dbReference type="Gene3D" id="2.40.50.100">
    <property type="match status" value="1"/>
</dbReference>
<keyword evidence="8 11" id="KW-0450">Lipoyl</keyword>
<comment type="cofactor">
    <cofactor evidence="11">
        <name>(R)-lipoate</name>
        <dbReference type="ChEBI" id="CHEBI:83088"/>
    </cofactor>
    <text evidence="11">Binds 1 lipoyl cofactor covalently.</text>
</comment>
<evidence type="ECO:0000256" key="2">
    <source>
        <dbReference type="ARBA" id="ARBA00005145"/>
    </source>
</evidence>
<dbReference type="InterPro" id="IPR036625">
    <property type="entry name" value="E3-bd_dom_sf"/>
</dbReference>
<keyword evidence="6 11" id="KW-0816">Tricarboxylic acid cycle</keyword>
<dbReference type="InterPro" id="IPR001078">
    <property type="entry name" value="2-oxoacid_DH_actylTfrase"/>
</dbReference>
<dbReference type="PANTHER" id="PTHR43416">
    <property type="entry name" value="DIHYDROLIPOYLLYSINE-RESIDUE SUCCINYLTRANSFERASE COMPONENT OF 2-OXOGLUTARATE DEHYDROGENASE COMPLEX, MITOCHONDRIAL-RELATED"/>
    <property type="match status" value="1"/>
</dbReference>
<evidence type="ECO:0000259" key="13">
    <source>
        <dbReference type="PROSITE" id="PS50968"/>
    </source>
</evidence>
<evidence type="ECO:0000256" key="7">
    <source>
        <dbReference type="ARBA" id="ARBA00022679"/>
    </source>
</evidence>
<protein>
    <recommendedName>
        <fullName evidence="5 11">Dihydrolipoyllysine-residue succinyltransferase component of 2-oxoglutarate dehydrogenase complex</fullName>
        <ecNumber evidence="4 11">2.3.1.61</ecNumber>
    </recommendedName>
    <alternativeName>
        <fullName evidence="11">2-oxoglutarate dehydrogenase complex component E2</fullName>
    </alternativeName>
</protein>
<dbReference type="NCBIfam" id="TIGR01347">
    <property type="entry name" value="sucB"/>
    <property type="match status" value="1"/>
</dbReference>
<dbReference type="SUPFAM" id="SSF51230">
    <property type="entry name" value="Single hybrid motif"/>
    <property type="match status" value="1"/>
</dbReference>
<dbReference type="Gene3D" id="3.30.559.10">
    <property type="entry name" value="Chloramphenicol acetyltransferase-like domain"/>
    <property type="match status" value="1"/>
</dbReference>
<dbReference type="CDD" id="cd06849">
    <property type="entry name" value="lipoyl_domain"/>
    <property type="match status" value="1"/>
</dbReference>
<keyword evidence="7 11" id="KW-0808">Transferase</keyword>
<dbReference type="Pfam" id="PF00364">
    <property type="entry name" value="Biotin_lipoyl"/>
    <property type="match status" value="1"/>
</dbReference>
<dbReference type="InterPro" id="IPR000089">
    <property type="entry name" value="Biotin_lipoyl"/>
</dbReference>
<dbReference type="AlphaFoldDB" id="A0A832EK83"/>
<evidence type="ECO:0000256" key="9">
    <source>
        <dbReference type="ARBA" id="ARBA00023315"/>
    </source>
</evidence>
<evidence type="ECO:0000256" key="3">
    <source>
        <dbReference type="ARBA" id="ARBA00007317"/>
    </source>
</evidence>
<dbReference type="GO" id="GO:0004149">
    <property type="term" value="F:dihydrolipoyllysine-residue succinyltransferase activity"/>
    <property type="evidence" value="ECO:0007669"/>
    <property type="project" value="UniProtKB-UniRule"/>
</dbReference>
<dbReference type="Gene3D" id="4.10.320.10">
    <property type="entry name" value="E3-binding domain"/>
    <property type="match status" value="1"/>
</dbReference>
<evidence type="ECO:0000256" key="6">
    <source>
        <dbReference type="ARBA" id="ARBA00022532"/>
    </source>
</evidence>
<dbReference type="EMBL" id="DSTK01000039">
    <property type="protein sequence ID" value="HFK98319.1"/>
    <property type="molecule type" value="Genomic_DNA"/>
</dbReference>
<dbReference type="NCBIfam" id="NF004309">
    <property type="entry name" value="PRK05704.1"/>
    <property type="match status" value="1"/>
</dbReference>
<evidence type="ECO:0000256" key="4">
    <source>
        <dbReference type="ARBA" id="ARBA00012945"/>
    </source>
</evidence>
<feature type="domain" description="Lipoyl-binding" evidence="13">
    <location>
        <begin position="2"/>
        <end position="76"/>
    </location>
</feature>
<evidence type="ECO:0000256" key="1">
    <source>
        <dbReference type="ARBA" id="ARBA00004052"/>
    </source>
</evidence>
<comment type="similarity">
    <text evidence="3 11">Belongs to the 2-oxoacid dehydrogenase family.</text>
</comment>
<gene>
    <name evidence="15" type="primary">odhB</name>
    <name evidence="15" type="ORF">ENS06_13490</name>
</gene>
<dbReference type="FunFam" id="3.30.559.10:FF:000007">
    <property type="entry name" value="Dihydrolipoamide acetyltransferase component of pyruvate dehydrogenase complex"/>
    <property type="match status" value="1"/>
</dbReference>
<dbReference type="GO" id="GO:0006099">
    <property type="term" value="P:tricarboxylic acid cycle"/>
    <property type="evidence" value="ECO:0007669"/>
    <property type="project" value="UniProtKB-UniRule"/>
</dbReference>
<comment type="function">
    <text evidence="1 11">E2 component of the 2-oxoglutarate dehydrogenase (OGDH) complex which catalyzes the second step in the conversion of 2-oxoglutarate to succinyl-CoA and CO(2).</text>
</comment>
<dbReference type="SUPFAM" id="SSF52777">
    <property type="entry name" value="CoA-dependent acyltransferases"/>
    <property type="match status" value="1"/>
</dbReference>
<dbReference type="GO" id="GO:0033512">
    <property type="term" value="P:L-lysine catabolic process to acetyl-CoA via saccharopine"/>
    <property type="evidence" value="ECO:0007669"/>
    <property type="project" value="UniProtKB-UniRule"/>
</dbReference>
<keyword evidence="9 11" id="KW-0012">Acyltransferase</keyword>
<comment type="caution">
    <text evidence="15">The sequence shown here is derived from an EMBL/GenBank/DDBJ whole genome shotgun (WGS) entry which is preliminary data.</text>
</comment>
<dbReference type="InterPro" id="IPR004167">
    <property type="entry name" value="PSBD"/>
</dbReference>
<proteinExistence type="inferred from homology"/>
<feature type="region of interest" description="Disordered" evidence="12">
    <location>
        <begin position="115"/>
        <end position="150"/>
    </location>
</feature>
<dbReference type="Pfam" id="PF02817">
    <property type="entry name" value="E3_binding"/>
    <property type="match status" value="1"/>
</dbReference>
<evidence type="ECO:0000256" key="12">
    <source>
        <dbReference type="SAM" id="MobiDB-lite"/>
    </source>
</evidence>
<feature type="compositionally biased region" description="Basic and acidic residues" evidence="12">
    <location>
        <begin position="87"/>
        <end position="99"/>
    </location>
</feature>
<dbReference type="InterPro" id="IPR006255">
    <property type="entry name" value="SucB"/>
</dbReference>
<name>A0A832EK83_9BACT</name>
<dbReference type="UniPathway" id="UPA00868">
    <property type="reaction ID" value="UER00840"/>
</dbReference>
<dbReference type="Pfam" id="PF00198">
    <property type="entry name" value="2-oxoacid_dh"/>
    <property type="match status" value="1"/>
</dbReference>
<accession>A0A832EK83</accession>
<evidence type="ECO:0000256" key="11">
    <source>
        <dbReference type="RuleBase" id="RU361138"/>
    </source>
</evidence>
<dbReference type="SUPFAM" id="SSF47005">
    <property type="entry name" value="Peripheral subunit-binding domain of 2-oxo acid dehydrogenase complex"/>
    <property type="match status" value="1"/>
</dbReference>
<reference evidence="15" key="1">
    <citation type="journal article" date="2020" name="mSystems">
        <title>Genome- and Community-Level Interaction Insights into Carbon Utilization and Element Cycling Functions of Hydrothermarchaeota in Hydrothermal Sediment.</title>
        <authorList>
            <person name="Zhou Z."/>
            <person name="Liu Y."/>
            <person name="Xu W."/>
            <person name="Pan J."/>
            <person name="Luo Z.H."/>
            <person name="Li M."/>
        </authorList>
    </citation>
    <scope>NUCLEOTIDE SEQUENCE [LARGE SCALE GENOMIC DNA]</scope>
    <source>
        <strain evidence="15">SpSt-456</strain>
    </source>
</reference>
<evidence type="ECO:0000256" key="8">
    <source>
        <dbReference type="ARBA" id="ARBA00022823"/>
    </source>
</evidence>
<dbReference type="InterPro" id="IPR011053">
    <property type="entry name" value="Single_hybrid_motif"/>
</dbReference>
<dbReference type="EC" id="2.3.1.61" evidence="4 11"/>
<organism evidence="15">
    <name type="scientific">Desulfacinum infernum</name>
    <dbReference type="NCBI Taxonomy" id="35837"/>
    <lineage>
        <taxon>Bacteria</taxon>
        <taxon>Pseudomonadati</taxon>
        <taxon>Thermodesulfobacteriota</taxon>
        <taxon>Syntrophobacteria</taxon>
        <taxon>Syntrophobacterales</taxon>
        <taxon>Syntrophobacteraceae</taxon>
        <taxon>Desulfacinum</taxon>
    </lineage>
</organism>
<dbReference type="PROSITE" id="PS00189">
    <property type="entry name" value="LIPOYL"/>
    <property type="match status" value="1"/>
</dbReference>
<evidence type="ECO:0000313" key="15">
    <source>
        <dbReference type="EMBL" id="HFK98319.1"/>
    </source>
</evidence>
<evidence type="ECO:0000259" key="14">
    <source>
        <dbReference type="PROSITE" id="PS51826"/>
    </source>
</evidence>
<dbReference type="GO" id="GO:0005829">
    <property type="term" value="C:cytosol"/>
    <property type="evidence" value="ECO:0007669"/>
    <property type="project" value="TreeGrafter"/>
</dbReference>